<dbReference type="STRING" id="27342.A0A0H2RBV9"/>
<accession>A0A0H2RBV9</accession>
<dbReference type="GO" id="GO:0004190">
    <property type="term" value="F:aspartic-type endopeptidase activity"/>
    <property type="evidence" value="ECO:0007669"/>
    <property type="project" value="UniProtKB-KW"/>
</dbReference>
<dbReference type="InterPro" id="IPR033121">
    <property type="entry name" value="PEPTIDASE_A1"/>
</dbReference>
<evidence type="ECO:0000256" key="1">
    <source>
        <dbReference type="ARBA" id="ARBA00007447"/>
    </source>
</evidence>
<keyword evidence="4 7" id="KW-0645">Protease</keyword>
<dbReference type="EMBL" id="KQ086059">
    <property type="protein sequence ID" value="KLO09319.1"/>
    <property type="molecule type" value="Genomic_DNA"/>
</dbReference>
<organism evidence="7 8">
    <name type="scientific">Schizopora paradoxa</name>
    <dbReference type="NCBI Taxonomy" id="27342"/>
    <lineage>
        <taxon>Eukaryota</taxon>
        <taxon>Fungi</taxon>
        <taxon>Dikarya</taxon>
        <taxon>Basidiomycota</taxon>
        <taxon>Agaricomycotina</taxon>
        <taxon>Agaricomycetes</taxon>
        <taxon>Hymenochaetales</taxon>
        <taxon>Schizoporaceae</taxon>
        <taxon>Schizopora</taxon>
    </lineage>
</organism>
<evidence type="ECO:0000256" key="2">
    <source>
        <dbReference type="ARBA" id="ARBA00022750"/>
    </source>
</evidence>
<feature type="active site" evidence="3">
    <location>
        <position position="290"/>
    </location>
</feature>
<feature type="domain" description="Peptidase A1" evidence="6">
    <location>
        <begin position="84"/>
        <end position="408"/>
    </location>
</feature>
<keyword evidence="2 4" id="KW-0064">Aspartyl protease</keyword>
<dbReference type="Pfam" id="PF00026">
    <property type="entry name" value="Asp"/>
    <property type="match status" value="1"/>
</dbReference>
<dbReference type="CDD" id="cd05471">
    <property type="entry name" value="pepsin_like"/>
    <property type="match status" value="1"/>
</dbReference>
<dbReference type="InterPro" id="IPR001969">
    <property type="entry name" value="Aspartic_peptidase_AS"/>
</dbReference>
<dbReference type="Proteomes" id="UP000053477">
    <property type="component" value="Unassembled WGS sequence"/>
</dbReference>
<protein>
    <submittedName>
        <fullName evidence="7">Acid protease</fullName>
    </submittedName>
</protein>
<evidence type="ECO:0000313" key="7">
    <source>
        <dbReference type="EMBL" id="KLO09319.1"/>
    </source>
</evidence>
<dbReference type="PANTHER" id="PTHR47966">
    <property type="entry name" value="BETA-SITE APP-CLEAVING ENZYME, ISOFORM A-RELATED"/>
    <property type="match status" value="1"/>
</dbReference>
<dbReference type="InterPro" id="IPR034164">
    <property type="entry name" value="Pepsin-like_dom"/>
</dbReference>
<feature type="active site" evidence="3">
    <location>
        <position position="102"/>
    </location>
</feature>
<dbReference type="PROSITE" id="PS00141">
    <property type="entry name" value="ASP_PROTEASE"/>
    <property type="match status" value="1"/>
</dbReference>
<dbReference type="Gene3D" id="2.40.70.10">
    <property type="entry name" value="Acid Proteases"/>
    <property type="match status" value="2"/>
</dbReference>
<dbReference type="PRINTS" id="PR00792">
    <property type="entry name" value="PEPSIN"/>
</dbReference>
<evidence type="ECO:0000256" key="3">
    <source>
        <dbReference type="PIRSR" id="PIRSR601461-1"/>
    </source>
</evidence>
<evidence type="ECO:0000259" key="6">
    <source>
        <dbReference type="PROSITE" id="PS51767"/>
    </source>
</evidence>
<proteinExistence type="inferred from homology"/>
<dbReference type="InterPro" id="IPR001461">
    <property type="entry name" value="Aspartic_peptidase_A1"/>
</dbReference>
<feature type="signal peptide" evidence="5">
    <location>
        <begin position="1"/>
        <end position="20"/>
    </location>
</feature>
<dbReference type="InterPro" id="IPR021109">
    <property type="entry name" value="Peptidase_aspartic_dom_sf"/>
</dbReference>
<dbReference type="InParanoid" id="A0A0H2RBV9"/>
<evidence type="ECO:0000256" key="5">
    <source>
        <dbReference type="SAM" id="SignalP"/>
    </source>
</evidence>
<evidence type="ECO:0000313" key="8">
    <source>
        <dbReference type="Proteomes" id="UP000053477"/>
    </source>
</evidence>
<keyword evidence="4" id="KW-0378">Hydrolase</keyword>
<reference evidence="7 8" key="1">
    <citation type="submission" date="2015-04" db="EMBL/GenBank/DDBJ databases">
        <title>Complete genome sequence of Schizopora paradoxa KUC8140, a cosmopolitan wood degrader in East Asia.</title>
        <authorList>
            <consortium name="DOE Joint Genome Institute"/>
            <person name="Min B."/>
            <person name="Park H."/>
            <person name="Jang Y."/>
            <person name="Kim J.-J."/>
            <person name="Kim K.H."/>
            <person name="Pangilinan J."/>
            <person name="Lipzen A."/>
            <person name="Riley R."/>
            <person name="Grigoriev I.V."/>
            <person name="Spatafora J.W."/>
            <person name="Choi I.-G."/>
        </authorList>
    </citation>
    <scope>NUCLEOTIDE SEQUENCE [LARGE SCALE GENOMIC DNA]</scope>
    <source>
        <strain evidence="7 8">KUC8140</strain>
    </source>
</reference>
<name>A0A0H2RBV9_9AGAM</name>
<keyword evidence="8" id="KW-1185">Reference proteome</keyword>
<dbReference type="PANTHER" id="PTHR47966:SF51">
    <property type="entry name" value="BETA-SITE APP-CLEAVING ENZYME, ISOFORM A-RELATED"/>
    <property type="match status" value="1"/>
</dbReference>
<keyword evidence="5" id="KW-0732">Signal</keyword>
<dbReference type="AlphaFoldDB" id="A0A0H2RBV9"/>
<sequence>MLTSLLISTLALCLVVSANAIVARDNMIRVPFSKRVNMTRPGLVLKQDQARARAIRSREPQKSAKRLLKKAIGSVPVQNQAVQYVANVGIGTPATTYSLIIDTGSSNTWVGAGKAFVQTTTSVQTSNLVCADYSAGTFGGTEFTDTFSLGDGLAIKAQSFGVASFSQGFEGVDGILGLGPVDLTIGTLATGSASAPVVVNEEIPTVTDNLFSQGVISSHEVSISFEPATSLAGTNGELTFGGTDSSKFTGSITFAPITSISPSNEFWGINQSVRYGTSTNILTTTAGIVDAGMTLILLATDAFLRYEAATGGVLDEATGLLRVTPAQFNTLQSLFFNINGVQFELTANAQAWPRSLNSAIGGNSNSVYLIVNDLGSPSGEGLDFINGFAFLERFYTVLDTANQRVGFANTPFTHATTN</sequence>
<dbReference type="OrthoDB" id="660550at2759"/>
<dbReference type="GO" id="GO:0006508">
    <property type="term" value="P:proteolysis"/>
    <property type="evidence" value="ECO:0007669"/>
    <property type="project" value="UniProtKB-KW"/>
</dbReference>
<comment type="similarity">
    <text evidence="1 4">Belongs to the peptidase A1 family.</text>
</comment>
<gene>
    <name evidence="7" type="ORF">SCHPADRAFT_916684</name>
</gene>
<evidence type="ECO:0000256" key="4">
    <source>
        <dbReference type="RuleBase" id="RU000454"/>
    </source>
</evidence>
<dbReference type="PROSITE" id="PS51767">
    <property type="entry name" value="PEPTIDASE_A1"/>
    <property type="match status" value="1"/>
</dbReference>
<feature type="chain" id="PRO_5005201716" evidence="5">
    <location>
        <begin position="21"/>
        <end position="418"/>
    </location>
</feature>
<dbReference type="SUPFAM" id="SSF50630">
    <property type="entry name" value="Acid proteases"/>
    <property type="match status" value="1"/>
</dbReference>